<reference evidence="1" key="1">
    <citation type="submission" date="2018-02" db="EMBL/GenBank/DDBJ databases">
        <title>Rhizophora mucronata_Transcriptome.</title>
        <authorList>
            <person name="Meera S.P."/>
            <person name="Sreeshan A."/>
            <person name="Augustine A."/>
        </authorList>
    </citation>
    <scope>NUCLEOTIDE SEQUENCE</scope>
    <source>
        <tissue evidence="1">Leaf</tissue>
    </source>
</reference>
<dbReference type="EMBL" id="GGEC01021948">
    <property type="protein sequence ID" value="MBX02432.1"/>
    <property type="molecule type" value="Transcribed_RNA"/>
</dbReference>
<dbReference type="AlphaFoldDB" id="A0A2P2K9K5"/>
<evidence type="ECO:0000313" key="2">
    <source>
        <dbReference type="EMBL" id="MBX02432.1"/>
    </source>
</evidence>
<name>A0A2P2K9K5_RHIMU</name>
<organism evidence="1">
    <name type="scientific">Rhizophora mucronata</name>
    <name type="common">Asiatic mangrove</name>
    <dbReference type="NCBI Taxonomy" id="61149"/>
    <lineage>
        <taxon>Eukaryota</taxon>
        <taxon>Viridiplantae</taxon>
        <taxon>Streptophyta</taxon>
        <taxon>Embryophyta</taxon>
        <taxon>Tracheophyta</taxon>
        <taxon>Spermatophyta</taxon>
        <taxon>Magnoliopsida</taxon>
        <taxon>eudicotyledons</taxon>
        <taxon>Gunneridae</taxon>
        <taxon>Pentapetalae</taxon>
        <taxon>rosids</taxon>
        <taxon>fabids</taxon>
        <taxon>Malpighiales</taxon>
        <taxon>Rhizophoraceae</taxon>
        <taxon>Rhizophora</taxon>
    </lineage>
</organism>
<dbReference type="EMBL" id="GGEC01021946">
    <property type="protein sequence ID" value="MBX02430.1"/>
    <property type="molecule type" value="Transcribed_RNA"/>
</dbReference>
<accession>A0A2P2K9K5</accession>
<sequence>MLSMHKSRIVYQKLLTMPKYARNMPCKQLCVPLEALDCLTLQIGKGHQLGLRPCGDKVHRRNSTAGSTNLSWRYKQWHCLVNLL</sequence>
<evidence type="ECO:0000313" key="1">
    <source>
        <dbReference type="EMBL" id="MBX02430.1"/>
    </source>
</evidence>
<protein>
    <submittedName>
        <fullName evidence="2">Putative UDP-3-O-3-hydroxymyristoyl N-acetylglucosamine deacetylase 2 isoform X3</fullName>
    </submittedName>
    <submittedName>
        <fullName evidence="1">Putative UDP-3-O-acyl-N-acetylglucosamine deacetylase 2</fullName>
    </submittedName>
</protein>
<proteinExistence type="predicted"/>